<comment type="caution">
    <text evidence="1">The sequence shown here is derived from an EMBL/GenBank/DDBJ whole genome shotgun (WGS) entry which is preliminary data.</text>
</comment>
<evidence type="ECO:0000313" key="1">
    <source>
        <dbReference type="EMBL" id="MVT66621.1"/>
    </source>
</evidence>
<name>A0A844SUT6_9BRAD</name>
<gene>
    <name evidence="1" type="ORF">GPL21_16105</name>
</gene>
<dbReference type="Proteomes" id="UP000436468">
    <property type="component" value="Unassembled WGS sequence"/>
</dbReference>
<evidence type="ECO:0000313" key="2">
    <source>
        <dbReference type="Proteomes" id="UP000436468"/>
    </source>
</evidence>
<protein>
    <submittedName>
        <fullName evidence="1">Uncharacterized protein</fullName>
    </submittedName>
</protein>
<dbReference type="AlphaFoldDB" id="A0A844SUT6"/>
<keyword evidence="2" id="KW-1185">Reference proteome</keyword>
<dbReference type="EMBL" id="WQNF01000009">
    <property type="protein sequence ID" value="MVT66621.1"/>
    <property type="molecule type" value="Genomic_DNA"/>
</dbReference>
<organism evidence="1 2">
    <name type="scientific">Bradyrhizobium pachyrhizi</name>
    <dbReference type="NCBI Taxonomy" id="280333"/>
    <lineage>
        <taxon>Bacteria</taxon>
        <taxon>Pseudomonadati</taxon>
        <taxon>Pseudomonadota</taxon>
        <taxon>Alphaproteobacteria</taxon>
        <taxon>Hyphomicrobiales</taxon>
        <taxon>Nitrobacteraceae</taxon>
        <taxon>Bradyrhizobium</taxon>
    </lineage>
</organism>
<reference evidence="1 2" key="1">
    <citation type="submission" date="2019-12" db="EMBL/GenBank/DDBJ databases">
        <title>Draft genome sequences Bradyrhizobium cajani AMBPC1010, Bradyrhizobium pachyrhizi AMBPC1040 and Bradyrhizobium yuanmingense ALSPC3051, three plant growth promoting strains isolated from nodules of Cajanus cajan L. in Dominican Republic.</title>
        <authorList>
            <person name="Flores-Felix J.D."/>
            <person name="Araujo J."/>
            <person name="Diaz-Alcantara C."/>
            <person name="Gonzalez-Andres F."/>
            <person name="Velazquez E."/>
        </authorList>
    </citation>
    <scope>NUCLEOTIDE SEQUENCE [LARGE SCALE GENOMIC DNA]</scope>
    <source>
        <strain evidence="1 2">1040</strain>
    </source>
</reference>
<dbReference type="RefSeq" id="WP_157344531.1">
    <property type="nucleotide sequence ID" value="NZ_CP176492.1"/>
</dbReference>
<sequence length="48" mass="5496">MRLRRLSTRIANAAFGRDRAVLALRHYPKFSARLKQALGKATPSREED</sequence>
<proteinExistence type="predicted"/>
<accession>A0A844SUT6</accession>